<reference evidence="1 2" key="1">
    <citation type="submission" date="2016-10" db="EMBL/GenBank/DDBJ databases">
        <authorList>
            <person name="de Groot N.N."/>
        </authorList>
    </citation>
    <scope>NUCLEOTIDE SEQUENCE [LARGE SCALE GENOMIC DNA]</scope>
    <source>
        <strain evidence="1 2">S5-249</strain>
    </source>
</reference>
<proteinExistence type="predicted"/>
<dbReference type="Proteomes" id="UP000198824">
    <property type="component" value="Unassembled WGS sequence"/>
</dbReference>
<protein>
    <submittedName>
        <fullName evidence="1">Phage head completion protein (GPL)</fullName>
    </submittedName>
</protein>
<gene>
    <name evidence="1" type="ORF">SAMN05192580_0469</name>
</gene>
<name>A0A1I6JLH0_9SPHN</name>
<accession>A0A1I6JLH0</accession>
<evidence type="ECO:0000313" key="2">
    <source>
        <dbReference type="Proteomes" id="UP000198824"/>
    </source>
</evidence>
<sequence>MSTTIVGCPTVIVPPAPAAEPKIAGGWWPDIDPGSIREQLRVRDAVTSSRLREALLGAMVTVHRELRSWRAGHEAAGHASLAAVPADELGDESELVILYRRAIGAYAKAELVERQRDTDLTGAGQRQVADLDQTPGELRRDALHAIRDMLGVSRTDVELI</sequence>
<dbReference type="OrthoDB" id="6312934at2"/>
<dbReference type="STRING" id="1166337.SAMN05192580_0469"/>
<dbReference type="AlphaFoldDB" id="A0A1I6JLH0"/>
<organism evidence="1 2">
    <name type="scientific">Sphingomonas jatrophae</name>
    <dbReference type="NCBI Taxonomy" id="1166337"/>
    <lineage>
        <taxon>Bacteria</taxon>
        <taxon>Pseudomonadati</taxon>
        <taxon>Pseudomonadota</taxon>
        <taxon>Alphaproteobacteria</taxon>
        <taxon>Sphingomonadales</taxon>
        <taxon>Sphingomonadaceae</taxon>
        <taxon>Sphingomonas</taxon>
    </lineage>
</organism>
<keyword evidence="2" id="KW-1185">Reference proteome</keyword>
<dbReference type="EMBL" id="FOZG01000001">
    <property type="protein sequence ID" value="SFR79823.1"/>
    <property type="molecule type" value="Genomic_DNA"/>
</dbReference>
<dbReference type="InterPro" id="IPR009225">
    <property type="entry name" value="Phage_head_completion_GpL"/>
</dbReference>
<dbReference type="Pfam" id="PF05926">
    <property type="entry name" value="Phage_GPL"/>
    <property type="match status" value="1"/>
</dbReference>
<evidence type="ECO:0000313" key="1">
    <source>
        <dbReference type="EMBL" id="SFR79823.1"/>
    </source>
</evidence>
<dbReference type="RefSeq" id="WP_093310109.1">
    <property type="nucleotide sequence ID" value="NZ_FOZG01000001.1"/>
</dbReference>